<dbReference type="SUPFAM" id="SSF56634">
    <property type="entry name" value="Heme-dependent catalase-like"/>
    <property type="match status" value="1"/>
</dbReference>
<accession>A0A840EB04</accession>
<evidence type="ECO:0000313" key="2">
    <source>
        <dbReference type="EMBL" id="MBB4078979.1"/>
    </source>
</evidence>
<name>A0A840EB04_9BACT</name>
<dbReference type="EMBL" id="JACIFF010000003">
    <property type="protein sequence ID" value="MBB4078979.1"/>
    <property type="molecule type" value="Genomic_DNA"/>
</dbReference>
<dbReference type="GO" id="GO:0020037">
    <property type="term" value="F:heme binding"/>
    <property type="evidence" value="ECO:0007669"/>
    <property type="project" value="InterPro"/>
</dbReference>
<dbReference type="Proteomes" id="UP000576209">
    <property type="component" value="Unassembled WGS sequence"/>
</dbReference>
<keyword evidence="3" id="KW-1185">Reference proteome</keyword>
<keyword evidence="1" id="KW-1133">Transmembrane helix</keyword>
<keyword evidence="1" id="KW-0472">Membrane</keyword>
<keyword evidence="2" id="KW-0560">Oxidoreductase</keyword>
<gene>
    <name evidence="2" type="ORF">GGR28_001596</name>
</gene>
<evidence type="ECO:0000313" key="3">
    <source>
        <dbReference type="Proteomes" id="UP000576209"/>
    </source>
</evidence>
<organism evidence="2 3">
    <name type="scientific">Neolewinella aquimaris</name>
    <dbReference type="NCBI Taxonomy" id="1835722"/>
    <lineage>
        <taxon>Bacteria</taxon>
        <taxon>Pseudomonadati</taxon>
        <taxon>Bacteroidota</taxon>
        <taxon>Saprospiria</taxon>
        <taxon>Saprospirales</taxon>
        <taxon>Lewinellaceae</taxon>
        <taxon>Neolewinella</taxon>
    </lineage>
</organism>
<dbReference type="EC" id="1.13.11.34" evidence="2"/>
<dbReference type="Gene3D" id="2.40.180.10">
    <property type="entry name" value="Catalase core domain"/>
    <property type="match status" value="1"/>
</dbReference>
<dbReference type="InterPro" id="IPR020835">
    <property type="entry name" value="Catalase_sf"/>
</dbReference>
<protein>
    <submittedName>
        <fullName evidence="2">Arachidonate 5-lipoxygenase</fullName>
        <ecNumber evidence="2">1.13.11.34</ecNumber>
    </submittedName>
</protein>
<dbReference type="GO" id="GO:0004051">
    <property type="term" value="F:arachidonate 5-lipoxygenase activity"/>
    <property type="evidence" value="ECO:0007669"/>
    <property type="project" value="UniProtKB-EC"/>
</dbReference>
<comment type="caution">
    <text evidence="2">The sequence shown here is derived from an EMBL/GenBank/DDBJ whole genome shotgun (WGS) entry which is preliminary data.</text>
</comment>
<proteinExistence type="predicted"/>
<sequence length="385" mass="44564">MTHPPTTSRSWADTAILDTLGGLRDRAVLWFTAKGFAVAIALLVSLFGKRRMSHDNGIAARGMVTILDNPQLPPHEFFRPGRTFPCRIRHATATFLDDAVRGIRSMSIKFSDHHLRSPFDIQMNTGAVSLFWSAASFLQFARMRKEKWGVEYHDYYRKYPSGLAGAEEAIRENPASFHDLRYYCKTPFRFVGDDNIKRYAKYRVRPFDNQPESGILHSPDATDIANQRVPRHDPRGRNYLKYEYEDRVKREGAKYTMQIQLLTAAADEDPEIFNNMKPWNEDLHPWHDLAVIEIDEALDWKESCRTTFSIRNMPKTLGFLPAKSIFDYNSLNYMRAQSGLAHRARFLNYALFGYPPRIPDNDNRNYSDWENPPSIINRTYPGVTK</sequence>
<reference evidence="2 3" key="1">
    <citation type="submission" date="2020-08" db="EMBL/GenBank/DDBJ databases">
        <title>Genomic Encyclopedia of Type Strains, Phase IV (KMG-IV): sequencing the most valuable type-strain genomes for metagenomic binning, comparative biology and taxonomic classification.</title>
        <authorList>
            <person name="Goeker M."/>
        </authorList>
    </citation>
    <scope>NUCLEOTIDE SEQUENCE [LARGE SCALE GENOMIC DNA]</scope>
    <source>
        <strain evidence="2 3">DSM 105137</strain>
    </source>
</reference>
<feature type="transmembrane region" description="Helical" evidence="1">
    <location>
        <begin position="27"/>
        <end position="47"/>
    </location>
</feature>
<keyword evidence="1" id="KW-0812">Transmembrane</keyword>
<evidence type="ECO:0000256" key="1">
    <source>
        <dbReference type="SAM" id="Phobius"/>
    </source>
</evidence>
<dbReference type="AlphaFoldDB" id="A0A840EB04"/>
<dbReference type="RefSeq" id="WP_183495225.1">
    <property type="nucleotide sequence ID" value="NZ_JACIFF010000003.1"/>
</dbReference>